<keyword evidence="1" id="KW-0175">Coiled coil</keyword>
<feature type="compositionally biased region" description="Basic residues" evidence="2">
    <location>
        <begin position="225"/>
        <end position="234"/>
    </location>
</feature>
<dbReference type="InterPro" id="IPR047329">
    <property type="entry name" value="RUN_SNX29"/>
</dbReference>
<feature type="domain" description="RUN" evidence="4">
    <location>
        <begin position="34"/>
        <end position="177"/>
    </location>
</feature>
<dbReference type="InterPro" id="IPR001683">
    <property type="entry name" value="PX_dom"/>
</dbReference>
<dbReference type="InterPro" id="IPR036871">
    <property type="entry name" value="PX_dom_sf"/>
</dbReference>
<evidence type="ECO:0000259" key="3">
    <source>
        <dbReference type="PROSITE" id="PS50195"/>
    </source>
</evidence>
<dbReference type="Pfam" id="PF00787">
    <property type="entry name" value="PX"/>
    <property type="match status" value="1"/>
</dbReference>
<dbReference type="AlphaFoldDB" id="A0A914AVD4"/>
<protein>
    <recommendedName>
        <fullName evidence="7">Sorting nexin-29</fullName>
    </recommendedName>
</protein>
<feature type="compositionally biased region" description="Polar residues" evidence="2">
    <location>
        <begin position="477"/>
        <end position="490"/>
    </location>
</feature>
<dbReference type="Gene3D" id="1.20.58.900">
    <property type="match status" value="1"/>
</dbReference>
<evidence type="ECO:0000313" key="6">
    <source>
        <dbReference type="Proteomes" id="UP000887568"/>
    </source>
</evidence>
<dbReference type="PROSITE" id="PS50826">
    <property type="entry name" value="RUN"/>
    <property type="match status" value="1"/>
</dbReference>
<dbReference type="SMART" id="SM00312">
    <property type="entry name" value="PX"/>
    <property type="match status" value="1"/>
</dbReference>
<feature type="coiled-coil region" evidence="1">
    <location>
        <begin position="597"/>
        <end position="670"/>
    </location>
</feature>
<dbReference type="Proteomes" id="UP000887568">
    <property type="component" value="Unplaced"/>
</dbReference>
<feature type="region of interest" description="Disordered" evidence="2">
    <location>
        <begin position="693"/>
        <end position="713"/>
    </location>
</feature>
<name>A0A914AVD4_PATMI</name>
<dbReference type="Pfam" id="PF02759">
    <property type="entry name" value="RUN"/>
    <property type="match status" value="1"/>
</dbReference>
<feature type="region of interest" description="Disordered" evidence="2">
    <location>
        <begin position="339"/>
        <end position="391"/>
    </location>
</feature>
<dbReference type="PROSITE" id="PS50195">
    <property type="entry name" value="PX"/>
    <property type="match status" value="1"/>
</dbReference>
<dbReference type="SMART" id="SM00593">
    <property type="entry name" value="RUN"/>
    <property type="match status" value="1"/>
</dbReference>
<dbReference type="PANTHER" id="PTHR47194:SF3">
    <property type="entry name" value="SORTING NEXIN 29"/>
    <property type="match status" value="1"/>
</dbReference>
<feature type="region of interest" description="Disordered" evidence="2">
    <location>
        <begin position="209"/>
        <end position="314"/>
    </location>
</feature>
<dbReference type="GO" id="GO:0035091">
    <property type="term" value="F:phosphatidylinositol binding"/>
    <property type="evidence" value="ECO:0007669"/>
    <property type="project" value="InterPro"/>
</dbReference>
<feature type="compositionally biased region" description="Polar residues" evidence="2">
    <location>
        <begin position="298"/>
        <end position="314"/>
    </location>
</feature>
<evidence type="ECO:0000259" key="4">
    <source>
        <dbReference type="PROSITE" id="PS50826"/>
    </source>
</evidence>
<dbReference type="OrthoDB" id="428895at2759"/>
<dbReference type="Gene3D" id="3.30.1520.10">
    <property type="entry name" value="Phox-like domain"/>
    <property type="match status" value="1"/>
</dbReference>
<dbReference type="CTD" id="92017"/>
<feature type="region of interest" description="Disordered" evidence="2">
    <location>
        <begin position="474"/>
        <end position="513"/>
    </location>
</feature>
<feature type="compositionally biased region" description="Polar residues" evidence="2">
    <location>
        <begin position="376"/>
        <end position="391"/>
    </location>
</feature>
<evidence type="ECO:0000256" key="2">
    <source>
        <dbReference type="SAM" id="MobiDB-lite"/>
    </source>
</evidence>
<dbReference type="GeneID" id="119737394"/>
<dbReference type="PANTHER" id="PTHR47194">
    <property type="entry name" value="SORTING NEXIN-29-RELATED"/>
    <property type="match status" value="1"/>
</dbReference>
<reference evidence="5" key="1">
    <citation type="submission" date="2022-11" db="UniProtKB">
        <authorList>
            <consortium name="EnsemblMetazoa"/>
        </authorList>
    </citation>
    <scope>IDENTIFICATION</scope>
</reference>
<dbReference type="CDD" id="cd17689">
    <property type="entry name" value="RUN_SNX29"/>
    <property type="match status" value="1"/>
</dbReference>
<evidence type="ECO:0000313" key="5">
    <source>
        <dbReference type="EnsemblMetazoa" id="XP_038067648.1"/>
    </source>
</evidence>
<proteinExistence type="predicted"/>
<dbReference type="EnsemblMetazoa" id="XM_038211720.1">
    <property type="protein sequence ID" value="XP_038067648.1"/>
    <property type="gene ID" value="LOC119737394"/>
</dbReference>
<accession>A0A914AVD4</accession>
<dbReference type="SUPFAM" id="SSF140741">
    <property type="entry name" value="RUN domain-like"/>
    <property type="match status" value="1"/>
</dbReference>
<dbReference type="RefSeq" id="XP_038067648.1">
    <property type="nucleotide sequence ID" value="XM_038211720.1"/>
</dbReference>
<keyword evidence="6" id="KW-1185">Reference proteome</keyword>
<dbReference type="InterPro" id="IPR037916">
    <property type="entry name" value="SNX29_PX"/>
</dbReference>
<dbReference type="SUPFAM" id="SSF64268">
    <property type="entry name" value="PX domain"/>
    <property type="match status" value="1"/>
</dbReference>
<dbReference type="OMA" id="TIPHVKL"/>
<evidence type="ECO:0008006" key="7">
    <source>
        <dbReference type="Google" id="ProtNLM"/>
    </source>
</evidence>
<dbReference type="InterPro" id="IPR004012">
    <property type="entry name" value="Run_dom"/>
</dbReference>
<organism evidence="5 6">
    <name type="scientific">Patiria miniata</name>
    <name type="common">Bat star</name>
    <name type="synonym">Asterina miniata</name>
    <dbReference type="NCBI Taxonomy" id="46514"/>
    <lineage>
        <taxon>Eukaryota</taxon>
        <taxon>Metazoa</taxon>
        <taxon>Echinodermata</taxon>
        <taxon>Eleutherozoa</taxon>
        <taxon>Asterozoa</taxon>
        <taxon>Asteroidea</taxon>
        <taxon>Valvatacea</taxon>
        <taxon>Valvatida</taxon>
        <taxon>Asterinidae</taxon>
        <taxon>Patiria</taxon>
    </lineage>
</organism>
<dbReference type="CDD" id="cd07277">
    <property type="entry name" value="PX_RUN"/>
    <property type="match status" value="1"/>
</dbReference>
<sequence length="944" mass="105479">MEHLPQERQHLLDRLLDAVKQCQVRFGGRTELATDNDSRVSCLCAQFEAVLMHGLKRGGTNPLSALKQITGIPLIKPDGDQAFWPVVRENLTKHELQRYMSLKYITSDAGRARAWLRSTLNEHSLERYLHSFLATPDMLKQYYEPWSFLLDEERSSMIPTMARGLGSILFAINIDKEELNGTKQAPTLTSLIQTPEVVHSYSMAQKDPEPVYVTGTSTGGAKEKKEKKKKKKKGVVSIVSFNDDDSGSTVVSCGSPPSRLHHHQRPRKDSTGNKDSPPKTTTTQGGADRQTIGFDVPPSQSKPGAQTSAGLPLSNSTYNTESLFSRTKSLPDGDLIVLNESLPNLPGTTSSIPREDGDREPTIASQQQAYPDETSRNGSGLAQQSQPIPVQTGPMQNLTTQNPIPVTSAATNIPDRPAYNYGLDNRNLVNHTVQQLATSFPAKTPPPTPNSASFVQQYDHMRATLDAESVADRLRQQEVSPKTGSESSSFDADVIEGTPPKGSEVQDGSQLRSRQSFHIIGSGDDDSEAAMYPVNEDSASQQDTQSTDSSMLGFGAETENAAIGLLLAQKSFKESLQNTLDPSTPEDTLSTYQTMSNDELKQAVLAMMNRNDDLQEQNRSLRSLLDSEMEHTGNIRGHLEELKCSTLETEEKLQTQLGALTRENEVLKHQLKKYVGAVQLLRRDGSQAIEGLPGIRVSEPQPPIPEPKPDLNHSNQLEQYERKLIQVAEMHGELMEFNDYLSRQLKLRENIIQRLQNELIDLRGPLPRDQTAVVGLLNNGSDSDSLSSNQRALVNIWIPSAFLRGRGSDAYHVYQIYVRIRDEEWNVYRRYTEFRELHLKIRKNHAIVNTFDFPPKKAVGNKDSKFVEERRKKLQHYIRCVVNFYVDNSSELTENPCKERLLSVLPFFMDEPTRKLIRSTSVSRPNKLVAGRKPVPETPTYDGL</sequence>
<evidence type="ECO:0000256" key="1">
    <source>
        <dbReference type="SAM" id="Coils"/>
    </source>
</evidence>
<feature type="domain" description="PX" evidence="3">
    <location>
        <begin position="792"/>
        <end position="915"/>
    </location>
</feature>
<dbReference type="InterPro" id="IPR037213">
    <property type="entry name" value="Run_dom_sf"/>
</dbReference>